<protein>
    <submittedName>
        <fullName evidence="1">Uncharacterized protein</fullName>
    </submittedName>
</protein>
<comment type="caution">
    <text evidence="1">The sequence shown here is derived from an EMBL/GenBank/DDBJ whole genome shotgun (WGS) entry which is preliminary data.</text>
</comment>
<reference evidence="1 2" key="1">
    <citation type="submission" date="2018-10" db="EMBL/GenBank/DDBJ databases">
        <title>Phylogenomics of Brevibacillus.</title>
        <authorList>
            <person name="Dunlap C."/>
        </authorList>
    </citation>
    <scope>NUCLEOTIDE SEQUENCE [LARGE SCALE GENOMIC DNA]</scope>
    <source>
        <strain evidence="1 2">DSM 100115</strain>
    </source>
</reference>
<proteinExistence type="predicted"/>
<dbReference type="Proteomes" id="UP000268829">
    <property type="component" value="Unassembled WGS sequence"/>
</dbReference>
<organism evidence="1 2">
    <name type="scientific">Brevibacillus gelatini</name>
    <dbReference type="NCBI Taxonomy" id="1655277"/>
    <lineage>
        <taxon>Bacteria</taxon>
        <taxon>Bacillati</taxon>
        <taxon>Bacillota</taxon>
        <taxon>Bacilli</taxon>
        <taxon>Bacillales</taxon>
        <taxon>Paenibacillaceae</taxon>
        <taxon>Brevibacillus</taxon>
    </lineage>
</organism>
<evidence type="ECO:0000313" key="1">
    <source>
        <dbReference type="EMBL" id="RNB59493.1"/>
    </source>
</evidence>
<accession>A0A3M8B851</accession>
<gene>
    <name evidence="1" type="ORF">EDM57_04965</name>
</gene>
<evidence type="ECO:0000313" key="2">
    <source>
        <dbReference type="Proteomes" id="UP000268829"/>
    </source>
</evidence>
<name>A0A3M8B851_9BACL</name>
<dbReference type="RefSeq" id="WP_122903660.1">
    <property type="nucleotide sequence ID" value="NZ_RHHS01000013.1"/>
</dbReference>
<keyword evidence="2" id="KW-1185">Reference proteome</keyword>
<dbReference type="AlphaFoldDB" id="A0A3M8B851"/>
<sequence>MEKTKIRINYFADNTQPRVIVQYWDSEENKWEDDCMLTKTDFNTREQARNYIEGLKQLDEVEVVNVDVY</sequence>
<dbReference type="EMBL" id="RHHS01000013">
    <property type="protein sequence ID" value="RNB59493.1"/>
    <property type="molecule type" value="Genomic_DNA"/>
</dbReference>